<dbReference type="GO" id="GO:0009228">
    <property type="term" value="P:thiamine biosynthetic process"/>
    <property type="evidence" value="ECO:0000318"/>
    <property type="project" value="GO_Central"/>
</dbReference>
<keyword evidence="6" id="KW-0479">Metal-binding</keyword>
<dbReference type="Proteomes" id="UP000054558">
    <property type="component" value="Unassembled WGS sequence"/>
</dbReference>
<dbReference type="Gene3D" id="3.40.190.10">
    <property type="entry name" value="Periplasmic binding protein-like II"/>
    <property type="match status" value="2"/>
</dbReference>
<comment type="similarity">
    <text evidence="3">Belongs to the NMT1/THI5 family.</text>
</comment>
<dbReference type="InterPro" id="IPR027939">
    <property type="entry name" value="NMT1/THI5"/>
</dbReference>
<name>A0A1Y1I3Y7_KLENI</name>
<dbReference type="Pfam" id="PF09084">
    <property type="entry name" value="NMT1"/>
    <property type="match status" value="1"/>
</dbReference>
<evidence type="ECO:0000313" key="13">
    <source>
        <dbReference type="EMBL" id="GAQ84672.1"/>
    </source>
</evidence>
<feature type="domain" description="SsuA/THI5-like" evidence="12">
    <location>
        <begin position="16"/>
        <end position="230"/>
    </location>
</feature>
<comment type="function">
    <text evidence="1">Responsible for the formation of the pyrimidine heterocycle in the thiamine biosynthesis pathway. Catalyzes the formation of hydroxymethylpyrimidine phosphate (HMP-P) from histidine and pyridoxal phosphate (PLP). The protein uses PLP and the active site histidine to form HMP-P, generating an inactive enzyme. The enzyme can only undergo a single turnover, which suggests it is a suicide enzyme.</text>
</comment>
<evidence type="ECO:0000256" key="10">
    <source>
        <dbReference type="ARBA" id="ARBA00033171"/>
    </source>
</evidence>
<dbReference type="OMA" id="IDATWIF"/>
<sequence length="343" mass="37635">MATAVPVIVALDWTPNTNHTGFFVAKEKGWYEQEGLDVKLLSPHVDGYKKTPASRVTDRTATFALAPSETVLSNYTSPDRDNLVSVATLLQDDLSAIVTLKSSGISRPKELDGKKYASYGARYEGRIVQALIKADGGKGDYAEDTPEKLGIWETLLKGEADATWVFRGWEGVEAQLKGVELNDFVLKDFGIPYGYSPVVVAHPDTLQNKPEVVRAFLRATAKGFEYAYKNVELAASILEDLSKKEEPGLESPLDPSLVLASQRVLSEHYLNADGRWGIQSDKVWDTYLDWLSAEGLLTSARQSRAPVEGVSASLDDLRAGKVGEKISRESVKSAELFTNEYLG</sequence>
<evidence type="ECO:0000256" key="5">
    <source>
        <dbReference type="ARBA" id="ARBA00022679"/>
    </source>
</evidence>
<comment type="pathway">
    <text evidence="2">Cofactor biosynthesis; thiamine diphosphate biosynthesis.</text>
</comment>
<keyword evidence="7" id="KW-0663">Pyridoxal phosphate</keyword>
<dbReference type="SUPFAM" id="SSF53850">
    <property type="entry name" value="Periplasmic binding protein-like II"/>
    <property type="match status" value="1"/>
</dbReference>
<keyword evidence="5" id="KW-0808">Transferase</keyword>
<dbReference type="PANTHER" id="PTHR31528:SF1">
    <property type="entry name" value="4-AMINO-5-HYDROXYMETHYL-2-METHYLPYRIMIDINE PHOSPHATE SYNTHASE THI11-RELATED"/>
    <property type="match status" value="1"/>
</dbReference>
<dbReference type="OrthoDB" id="434407at2759"/>
<evidence type="ECO:0000256" key="11">
    <source>
        <dbReference type="ARBA" id="ARBA00048179"/>
    </source>
</evidence>
<evidence type="ECO:0000256" key="3">
    <source>
        <dbReference type="ARBA" id="ARBA00009406"/>
    </source>
</evidence>
<evidence type="ECO:0000256" key="7">
    <source>
        <dbReference type="ARBA" id="ARBA00022898"/>
    </source>
</evidence>
<evidence type="ECO:0000259" key="12">
    <source>
        <dbReference type="Pfam" id="PF09084"/>
    </source>
</evidence>
<evidence type="ECO:0000256" key="6">
    <source>
        <dbReference type="ARBA" id="ARBA00022723"/>
    </source>
</evidence>
<evidence type="ECO:0000256" key="1">
    <source>
        <dbReference type="ARBA" id="ARBA00003469"/>
    </source>
</evidence>
<evidence type="ECO:0000256" key="8">
    <source>
        <dbReference type="ARBA" id="ARBA00022977"/>
    </source>
</evidence>
<comment type="catalytic activity">
    <reaction evidence="11">
        <text>N(6)-(pyridoxal phosphate)-L-lysyl-[4-amino-5-hydroxymethyl-2-methylpyrimidine phosphate synthase] + L-histidyl-[4-amino-5-hydroxymethyl-2-methylpyrimidine phosphate synthase] + 2 Fe(3+) + 4 H2O = L-lysyl-[4-amino-5-hydroxymethyl-2-methylpyrimidine phosphate synthase] + (2S)-2-amino-5-hydroxy-4-oxopentanoyl-[4-amino-5-hydroxymethyl-2-methylpyrimidine phosphate synthase] + 4-amino-2-methyl-5-(phosphooxymethyl)pyrimidine + 3-oxopropanoate + 2 Fe(2+) + 2 H(+)</text>
        <dbReference type="Rhea" id="RHEA:65756"/>
        <dbReference type="Rhea" id="RHEA-COMP:16892"/>
        <dbReference type="Rhea" id="RHEA-COMP:16893"/>
        <dbReference type="Rhea" id="RHEA-COMP:16894"/>
        <dbReference type="Rhea" id="RHEA-COMP:16895"/>
        <dbReference type="ChEBI" id="CHEBI:15377"/>
        <dbReference type="ChEBI" id="CHEBI:15378"/>
        <dbReference type="ChEBI" id="CHEBI:29033"/>
        <dbReference type="ChEBI" id="CHEBI:29034"/>
        <dbReference type="ChEBI" id="CHEBI:29969"/>
        <dbReference type="ChEBI" id="CHEBI:29979"/>
        <dbReference type="ChEBI" id="CHEBI:33190"/>
        <dbReference type="ChEBI" id="CHEBI:58354"/>
        <dbReference type="ChEBI" id="CHEBI:143915"/>
        <dbReference type="ChEBI" id="CHEBI:157692"/>
    </reaction>
    <physiologicalReaction direction="left-to-right" evidence="11">
        <dbReference type="Rhea" id="RHEA:65757"/>
    </physiologicalReaction>
</comment>
<dbReference type="PANTHER" id="PTHR31528">
    <property type="entry name" value="4-AMINO-5-HYDROXYMETHYL-2-METHYLPYRIMIDINE PHOSPHATE SYNTHASE THI11-RELATED"/>
    <property type="match status" value="1"/>
</dbReference>
<dbReference type="GO" id="GO:0046872">
    <property type="term" value="F:metal ion binding"/>
    <property type="evidence" value="ECO:0007669"/>
    <property type="project" value="UniProtKB-KW"/>
</dbReference>
<dbReference type="UniPathway" id="UPA00060"/>
<keyword evidence="14" id="KW-1185">Reference proteome</keyword>
<evidence type="ECO:0000256" key="2">
    <source>
        <dbReference type="ARBA" id="ARBA00004948"/>
    </source>
</evidence>
<dbReference type="GO" id="GO:0009229">
    <property type="term" value="P:thiamine diphosphate biosynthetic process"/>
    <property type="evidence" value="ECO:0007669"/>
    <property type="project" value="UniProtKB-UniPathway"/>
</dbReference>
<reference evidence="13 14" key="1">
    <citation type="journal article" date="2014" name="Nat. Commun.">
        <title>Klebsormidium flaccidum genome reveals primary factors for plant terrestrial adaptation.</title>
        <authorList>
            <person name="Hori K."/>
            <person name="Maruyama F."/>
            <person name="Fujisawa T."/>
            <person name="Togashi T."/>
            <person name="Yamamoto N."/>
            <person name="Seo M."/>
            <person name="Sato S."/>
            <person name="Yamada T."/>
            <person name="Mori H."/>
            <person name="Tajima N."/>
            <person name="Moriyama T."/>
            <person name="Ikeuchi M."/>
            <person name="Watanabe M."/>
            <person name="Wada H."/>
            <person name="Kobayashi K."/>
            <person name="Saito M."/>
            <person name="Masuda T."/>
            <person name="Sasaki-Sekimoto Y."/>
            <person name="Mashiguchi K."/>
            <person name="Awai K."/>
            <person name="Shimojima M."/>
            <person name="Masuda S."/>
            <person name="Iwai M."/>
            <person name="Nobusawa T."/>
            <person name="Narise T."/>
            <person name="Kondo S."/>
            <person name="Saito H."/>
            <person name="Sato R."/>
            <person name="Murakawa M."/>
            <person name="Ihara Y."/>
            <person name="Oshima-Yamada Y."/>
            <person name="Ohtaka K."/>
            <person name="Satoh M."/>
            <person name="Sonobe K."/>
            <person name="Ishii M."/>
            <person name="Ohtani R."/>
            <person name="Kanamori-Sato M."/>
            <person name="Honoki R."/>
            <person name="Miyazaki D."/>
            <person name="Mochizuki H."/>
            <person name="Umetsu J."/>
            <person name="Higashi K."/>
            <person name="Shibata D."/>
            <person name="Kamiya Y."/>
            <person name="Sato N."/>
            <person name="Nakamura Y."/>
            <person name="Tabata S."/>
            <person name="Ida S."/>
            <person name="Kurokawa K."/>
            <person name="Ohta H."/>
        </authorList>
    </citation>
    <scope>NUCLEOTIDE SEQUENCE [LARGE SCALE GENOMIC DNA]</scope>
    <source>
        <strain evidence="13 14">NIES-2285</strain>
    </source>
</reference>
<evidence type="ECO:0000256" key="4">
    <source>
        <dbReference type="ARBA" id="ARBA00011738"/>
    </source>
</evidence>
<keyword evidence="8" id="KW-0784">Thiamine biosynthesis</keyword>
<evidence type="ECO:0000256" key="9">
    <source>
        <dbReference type="ARBA" id="ARBA00023004"/>
    </source>
</evidence>
<dbReference type="InterPro" id="IPR015168">
    <property type="entry name" value="SsuA/THI5"/>
</dbReference>
<organism evidence="13 14">
    <name type="scientific">Klebsormidium nitens</name>
    <name type="common">Green alga</name>
    <name type="synonym">Ulothrix nitens</name>
    <dbReference type="NCBI Taxonomy" id="105231"/>
    <lineage>
        <taxon>Eukaryota</taxon>
        <taxon>Viridiplantae</taxon>
        <taxon>Streptophyta</taxon>
        <taxon>Klebsormidiophyceae</taxon>
        <taxon>Klebsormidiales</taxon>
        <taxon>Klebsormidiaceae</taxon>
        <taxon>Klebsormidium</taxon>
    </lineage>
</organism>
<comment type="subunit">
    <text evidence="4">Homodimer.</text>
</comment>
<keyword evidence="9" id="KW-0408">Iron</keyword>
<accession>A0A1Y1I3Y7</accession>
<gene>
    <name evidence="13" type="ORF">KFL_002000080</name>
</gene>
<evidence type="ECO:0000313" key="14">
    <source>
        <dbReference type="Proteomes" id="UP000054558"/>
    </source>
</evidence>
<dbReference type="AlphaFoldDB" id="A0A1Y1I3Y7"/>
<protein>
    <recommendedName>
        <fullName evidence="10">Thiamine pyrimidine synthase</fullName>
    </recommendedName>
</protein>
<dbReference type="GO" id="GO:0016740">
    <property type="term" value="F:transferase activity"/>
    <property type="evidence" value="ECO:0007669"/>
    <property type="project" value="UniProtKB-KW"/>
</dbReference>
<dbReference type="EMBL" id="DF237149">
    <property type="protein sequence ID" value="GAQ84672.1"/>
    <property type="molecule type" value="Genomic_DNA"/>
</dbReference>
<dbReference type="STRING" id="105231.A0A1Y1I3Y7"/>
<proteinExistence type="inferred from homology"/>